<evidence type="ECO:0000256" key="1">
    <source>
        <dbReference type="ARBA" id="ARBA00010759"/>
    </source>
</evidence>
<gene>
    <name evidence="2 3" type="primary">def</name>
    <name evidence="3" type="ORF">COW82_02320</name>
</gene>
<comment type="similarity">
    <text evidence="1 2">Belongs to the polypeptide deformylase family.</text>
</comment>
<dbReference type="Pfam" id="PF01327">
    <property type="entry name" value="Pep_deformylase"/>
    <property type="match status" value="1"/>
</dbReference>
<sequence length="169" mass="19224">MKKILQIGSPVLRKKAEEAVLFEVKTSALLKILKEMKEALDKSDDGVAIAAPQIGYSKRIFLVADKIFDKKIKNIPRAYINPKILKLSEEKVFLDEGCLSVRWKYGEVERARKVVLQAYDEDGRKFKMEASGLLAQIFQHEVDHLDGILFTDRAINLHKVEPKDLNTNG</sequence>
<dbReference type="HAMAP" id="MF_00163">
    <property type="entry name" value="Pep_deformylase"/>
    <property type="match status" value="1"/>
</dbReference>
<protein>
    <recommendedName>
        <fullName evidence="2">Peptide deformylase</fullName>
        <shortName evidence="2">PDF</shortName>
        <ecNumber evidence="2">3.5.1.88</ecNumber>
    </recommendedName>
    <alternativeName>
        <fullName evidence="2">Polypeptide deformylase</fullName>
    </alternativeName>
</protein>
<dbReference type="AlphaFoldDB" id="A0A2H0DXQ2"/>
<proteinExistence type="inferred from homology"/>
<accession>A0A2H0DXQ2</accession>
<dbReference type="PIRSF" id="PIRSF004749">
    <property type="entry name" value="Pep_def"/>
    <property type="match status" value="1"/>
</dbReference>
<dbReference type="CDD" id="cd00487">
    <property type="entry name" value="Pep_deformylase"/>
    <property type="match status" value="1"/>
</dbReference>
<evidence type="ECO:0000313" key="3">
    <source>
        <dbReference type="EMBL" id="PIP86370.1"/>
    </source>
</evidence>
<dbReference type="NCBIfam" id="TIGR00079">
    <property type="entry name" value="pept_deformyl"/>
    <property type="match status" value="1"/>
</dbReference>
<feature type="active site" evidence="2">
    <location>
        <position position="141"/>
    </location>
</feature>
<dbReference type="GO" id="GO:0006412">
    <property type="term" value="P:translation"/>
    <property type="evidence" value="ECO:0007669"/>
    <property type="project" value="UniProtKB-UniRule"/>
</dbReference>
<dbReference type="Proteomes" id="UP000231276">
    <property type="component" value="Unassembled WGS sequence"/>
</dbReference>
<dbReference type="EC" id="3.5.1.88" evidence="2"/>
<reference evidence="3 4" key="1">
    <citation type="submission" date="2017-09" db="EMBL/GenBank/DDBJ databases">
        <title>Depth-based differentiation of microbial function through sediment-hosted aquifers and enrichment of novel symbionts in the deep terrestrial subsurface.</title>
        <authorList>
            <person name="Probst A.J."/>
            <person name="Ladd B."/>
            <person name="Jarett J.K."/>
            <person name="Geller-Mcgrath D.E."/>
            <person name="Sieber C.M."/>
            <person name="Emerson J.B."/>
            <person name="Anantharaman K."/>
            <person name="Thomas B.C."/>
            <person name="Malmstrom R."/>
            <person name="Stieglmeier M."/>
            <person name="Klingl A."/>
            <person name="Woyke T."/>
            <person name="Ryan C.M."/>
            <person name="Banfield J.F."/>
        </authorList>
    </citation>
    <scope>NUCLEOTIDE SEQUENCE [LARGE SCALE GENOMIC DNA]</scope>
    <source>
        <strain evidence="3">CG22_combo_CG10-13_8_21_14_all_43_18</strain>
    </source>
</reference>
<dbReference type="EMBL" id="PCTS01000033">
    <property type="protein sequence ID" value="PIP86370.1"/>
    <property type="molecule type" value="Genomic_DNA"/>
</dbReference>
<dbReference type="PANTHER" id="PTHR10458:SF22">
    <property type="entry name" value="PEPTIDE DEFORMYLASE"/>
    <property type="match status" value="1"/>
</dbReference>
<dbReference type="GO" id="GO:0042586">
    <property type="term" value="F:peptide deformylase activity"/>
    <property type="evidence" value="ECO:0007669"/>
    <property type="project" value="UniProtKB-UniRule"/>
</dbReference>
<name>A0A2H0DXQ2_9BACT</name>
<keyword evidence="2" id="KW-0479">Metal-binding</keyword>
<dbReference type="SUPFAM" id="SSF56420">
    <property type="entry name" value="Peptide deformylase"/>
    <property type="match status" value="1"/>
</dbReference>
<comment type="catalytic activity">
    <reaction evidence="2">
        <text>N-terminal N-formyl-L-methionyl-[peptide] + H2O = N-terminal L-methionyl-[peptide] + formate</text>
        <dbReference type="Rhea" id="RHEA:24420"/>
        <dbReference type="Rhea" id="RHEA-COMP:10639"/>
        <dbReference type="Rhea" id="RHEA-COMP:10640"/>
        <dbReference type="ChEBI" id="CHEBI:15377"/>
        <dbReference type="ChEBI" id="CHEBI:15740"/>
        <dbReference type="ChEBI" id="CHEBI:49298"/>
        <dbReference type="ChEBI" id="CHEBI:64731"/>
        <dbReference type="EC" id="3.5.1.88"/>
    </reaction>
</comment>
<keyword evidence="2" id="KW-0648">Protein biosynthesis</keyword>
<dbReference type="Gene3D" id="3.90.45.10">
    <property type="entry name" value="Peptide deformylase"/>
    <property type="match status" value="1"/>
</dbReference>
<evidence type="ECO:0000313" key="4">
    <source>
        <dbReference type="Proteomes" id="UP000231276"/>
    </source>
</evidence>
<comment type="function">
    <text evidence="2">Removes the formyl group from the N-terminal Met of newly synthesized proteins. Requires at least a dipeptide for an efficient rate of reaction. N-terminal L-methionine is a prerequisite for activity but the enzyme has broad specificity at other positions.</text>
</comment>
<keyword evidence="2" id="KW-0408">Iron</keyword>
<keyword evidence="2" id="KW-0378">Hydrolase</keyword>
<comment type="caution">
    <text evidence="3">The sequence shown here is derived from an EMBL/GenBank/DDBJ whole genome shotgun (WGS) entry which is preliminary data.</text>
</comment>
<dbReference type="PRINTS" id="PR01576">
    <property type="entry name" value="PDEFORMYLASE"/>
</dbReference>
<organism evidence="3 4">
    <name type="scientific">Candidatus Campbellbacteria bacterium CG22_combo_CG10-13_8_21_14_all_43_18</name>
    <dbReference type="NCBI Taxonomy" id="1974530"/>
    <lineage>
        <taxon>Bacteria</taxon>
        <taxon>Candidatus Campbelliibacteriota</taxon>
    </lineage>
</organism>
<feature type="binding site" evidence="2">
    <location>
        <position position="144"/>
    </location>
    <ligand>
        <name>Fe cation</name>
        <dbReference type="ChEBI" id="CHEBI:24875"/>
    </ligand>
</feature>
<comment type="cofactor">
    <cofactor evidence="2">
        <name>Fe(2+)</name>
        <dbReference type="ChEBI" id="CHEBI:29033"/>
    </cofactor>
    <text evidence="2">Binds 1 Fe(2+) ion.</text>
</comment>
<dbReference type="PANTHER" id="PTHR10458">
    <property type="entry name" value="PEPTIDE DEFORMYLASE"/>
    <property type="match status" value="1"/>
</dbReference>
<dbReference type="GO" id="GO:0046872">
    <property type="term" value="F:metal ion binding"/>
    <property type="evidence" value="ECO:0007669"/>
    <property type="project" value="UniProtKB-KW"/>
</dbReference>
<dbReference type="InterPro" id="IPR036821">
    <property type="entry name" value="Peptide_deformylase_sf"/>
</dbReference>
<dbReference type="InterPro" id="IPR023635">
    <property type="entry name" value="Peptide_deformylase"/>
</dbReference>
<dbReference type="NCBIfam" id="NF001159">
    <property type="entry name" value="PRK00150.1-3"/>
    <property type="match status" value="1"/>
</dbReference>
<evidence type="ECO:0000256" key="2">
    <source>
        <dbReference type="HAMAP-Rule" id="MF_00163"/>
    </source>
</evidence>
<feature type="binding site" evidence="2">
    <location>
        <position position="140"/>
    </location>
    <ligand>
        <name>Fe cation</name>
        <dbReference type="ChEBI" id="CHEBI:24875"/>
    </ligand>
</feature>
<feature type="binding site" evidence="2">
    <location>
        <position position="98"/>
    </location>
    <ligand>
        <name>Fe cation</name>
        <dbReference type="ChEBI" id="CHEBI:24875"/>
    </ligand>
</feature>